<dbReference type="EMBL" id="JAKLWS010000010">
    <property type="protein sequence ID" value="MCG2588830.1"/>
    <property type="molecule type" value="Genomic_DNA"/>
</dbReference>
<dbReference type="RefSeq" id="WP_237853802.1">
    <property type="nucleotide sequence ID" value="NZ_JAKLWS010000010.1"/>
</dbReference>
<evidence type="ECO:0000313" key="2">
    <source>
        <dbReference type="Proteomes" id="UP001165366"/>
    </source>
</evidence>
<proteinExistence type="predicted"/>
<organism evidence="1 2">
    <name type="scientific">Rhodohalobacter sulfatireducens</name>
    <dbReference type="NCBI Taxonomy" id="2911366"/>
    <lineage>
        <taxon>Bacteria</taxon>
        <taxon>Pseudomonadati</taxon>
        <taxon>Balneolota</taxon>
        <taxon>Balneolia</taxon>
        <taxon>Balneolales</taxon>
        <taxon>Balneolaceae</taxon>
        <taxon>Rhodohalobacter</taxon>
    </lineage>
</organism>
<reference evidence="1" key="2">
    <citation type="submission" date="2024-05" db="EMBL/GenBank/DDBJ databases">
        <title>Rhodohalobacter halophilus gen. nov., sp. nov., a moderately halophilic member of the family Balneolaceae.</title>
        <authorList>
            <person name="Xia J."/>
        </authorList>
    </citation>
    <scope>NUCLEOTIDE SEQUENCE</scope>
    <source>
        <strain evidence="1">WB101</strain>
    </source>
</reference>
<evidence type="ECO:0000313" key="1">
    <source>
        <dbReference type="EMBL" id="MCG2588830.1"/>
    </source>
</evidence>
<accession>A0ABS9KDB7</accession>
<keyword evidence="2" id="KW-1185">Reference proteome</keyword>
<comment type="caution">
    <text evidence="1">The sequence shown here is derived from an EMBL/GenBank/DDBJ whole genome shotgun (WGS) entry which is preliminary data.</text>
</comment>
<dbReference type="Proteomes" id="UP001165366">
    <property type="component" value="Unassembled WGS sequence"/>
</dbReference>
<dbReference type="InterPro" id="IPR013406">
    <property type="entry name" value="CHP02574_addiction_mod"/>
</dbReference>
<name>A0ABS9KDB7_9BACT</name>
<reference evidence="1" key="1">
    <citation type="submission" date="2022-01" db="EMBL/GenBank/DDBJ databases">
        <authorList>
            <person name="Wang Y."/>
        </authorList>
    </citation>
    <scope>NUCLEOTIDE SEQUENCE</scope>
    <source>
        <strain evidence="1">WB101</strain>
    </source>
</reference>
<protein>
    <submittedName>
        <fullName evidence="1">Addiction module protein</fullName>
    </submittedName>
</protein>
<sequence>MITDYKEIQHSALELDEKQRAELAKKLIDSLDQQIDDDIEQAWIDEVKQRKAEIKSGKVAAISGQEVHKAAREFLKK</sequence>
<gene>
    <name evidence="1" type="ORF">L6773_09650</name>
</gene>
<dbReference type="Pfam" id="PF09720">
    <property type="entry name" value="Unstab_antitox"/>
    <property type="match status" value="1"/>
</dbReference>